<dbReference type="Gene3D" id="3.90.320.10">
    <property type="match status" value="1"/>
</dbReference>
<reference evidence="2 3" key="1">
    <citation type="submission" date="2019-08" db="EMBL/GenBank/DDBJ databases">
        <title>Calorimonas adulescens gen. nov., sp. nov., an anaerobic thermophilic bacterium from Sakhalin hot spring.</title>
        <authorList>
            <person name="Khomyakova M.A."/>
            <person name="Merkel A.Y."/>
            <person name="Novikov A."/>
            <person name="Bonch-Osmolovskaya E.A."/>
            <person name="Slobodkin A.I."/>
        </authorList>
    </citation>
    <scope>NUCLEOTIDE SEQUENCE [LARGE SCALE GENOMIC DNA]</scope>
    <source>
        <strain evidence="2 3">A05MB</strain>
    </source>
</reference>
<protein>
    <submittedName>
        <fullName evidence="2">Uncharacterized protein</fullName>
    </submittedName>
</protein>
<keyword evidence="1" id="KW-0378">Hydrolase</keyword>
<dbReference type="GO" id="GO:0016787">
    <property type="term" value="F:hydrolase activity"/>
    <property type="evidence" value="ECO:0007669"/>
    <property type="project" value="UniProtKB-KW"/>
</dbReference>
<comment type="caution">
    <text evidence="2">The sequence shown here is derived from an EMBL/GenBank/DDBJ whole genome shotgun (WGS) entry which is preliminary data.</text>
</comment>
<dbReference type="RefSeq" id="WP_149544187.1">
    <property type="nucleotide sequence ID" value="NZ_VTPS01000001.1"/>
</dbReference>
<dbReference type="InterPro" id="IPR011604">
    <property type="entry name" value="PDDEXK-like_dom_sf"/>
</dbReference>
<dbReference type="AlphaFoldDB" id="A0A5D8QJU5"/>
<name>A0A5D8QJU5_9THEO</name>
<keyword evidence="3" id="KW-1185">Reference proteome</keyword>
<gene>
    <name evidence="2" type="ORF">FWJ32_01435</name>
</gene>
<dbReference type="Proteomes" id="UP000322976">
    <property type="component" value="Unassembled WGS sequence"/>
</dbReference>
<evidence type="ECO:0000313" key="3">
    <source>
        <dbReference type="Proteomes" id="UP000322976"/>
    </source>
</evidence>
<organism evidence="2 3">
    <name type="scientific">Calorimonas adulescens</name>
    <dbReference type="NCBI Taxonomy" id="2606906"/>
    <lineage>
        <taxon>Bacteria</taxon>
        <taxon>Bacillati</taxon>
        <taxon>Bacillota</taxon>
        <taxon>Clostridia</taxon>
        <taxon>Thermoanaerobacterales</taxon>
        <taxon>Thermoanaerobacteraceae</taxon>
        <taxon>Calorimonas</taxon>
    </lineage>
</organism>
<evidence type="ECO:0000256" key="1">
    <source>
        <dbReference type="ARBA" id="ARBA00022801"/>
    </source>
</evidence>
<sequence>MVDVTLPKFPELTFEPKKHIYKLNGIYIPSVTTVMRPLSNEFYKDVDEDILNAAADRGRAVHNGIENYVKFEIEDIAPQHRGYFDGFLKWMADFKPIPIETECRVYHKYLRYAGTADMPCVIGKNLICVDFKTSAEINRMLTGVQLEAYSKAYESHGVKFDEKAIVHLKSDGTYSMERYKANDSESWEVFGALLTIWNHQQKYKRR</sequence>
<dbReference type="EMBL" id="VTPS01000001">
    <property type="protein sequence ID" value="TZE83568.1"/>
    <property type="molecule type" value="Genomic_DNA"/>
</dbReference>
<accession>A0A5D8QJU5</accession>
<evidence type="ECO:0000313" key="2">
    <source>
        <dbReference type="EMBL" id="TZE83568.1"/>
    </source>
</evidence>
<proteinExistence type="predicted"/>